<keyword evidence="3" id="KW-1003">Cell membrane</keyword>
<evidence type="ECO:0000313" key="8">
    <source>
        <dbReference type="EMBL" id="RQM39906.1"/>
    </source>
</evidence>
<comment type="caution">
    <text evidence="8">The sequence shown here is derived from an EMBL/GenBank/DDBJ whole genome shotgun (WGS) entry which is preliminary data.</text>
</comment>
<feature type="transmembrane region" description="Helical" evidence="7">
    <location>
        <begin position="48"/>
        <end position="67"/>
    </location>
</feature>
<dbReference type="PANTHER" id="PTHR34040">
    <property type="entry name" value="FLAGELLAR BIOSYNTHETIC PROTEIN FLIQ"/>
    <property type="match status" value="1"/>
</dbReference>
<organism evidence="8 9">
    <name type="scientific">Erwinia psidii</name>
    <dbReference type="NCBI Taxonomy" id="69224"/>
    <lineage>
        <taxon>Bacteria</taxon>
        <taxon>Pseudomonadati</taxon>
        <taxon>Pseudomonadota</taxon>
        <taxon>Gammaproteobacteria</taxon>
        <taxon>Enterobacterales</taxon>
        <taxon>Erwiniaceae</taxon>
        <taxon>Erwinia</taxon>
    </lineage>
</organism>
<dbReference type="NCBIfam" id="TIGR01403">
    <property type="entry name" value="fliQ_rel_III"/>
    <property type="match status" value="1"/>
</dbReference>
<dbReference type="RefSeq" id="WP_124231356.1">
    <property type="nucleotide sequence ID" value="NZ_RHHM01000001.1"/>
</dbReference>
<evidence type="ECO:0000313" key="9">
    <source>
        <dbReference type="Proteomes" id="UP000279457"/>
    </source>
</evidence>
<feature type="transmembrane region" description="Helical" evidence="7">
    <location>
        <begin position="12"/>
        <end position="36"/>
    </location>
</feature>
<dbReference type="GO" id="GO:0005886">
    <property type="term" value="C:plasma membrane"/>
    <property type="evidence" value="ECO:0007669"/>
    <property type="project" value="UniProtKB-SubCell"/>
</dbReference>
<keyword evidence="6 7" id="KW-0472">Membrane</keyword>
<evidence type="ECO:0000256" key="1">
    <source>
        <dbReference type="ARBA" id="ARBA00004651"/>
    </source>
</evidence>
<keyword evidence="4 7" id="KW-0812">Transmembrane</keyword>
<reference evidence="8 9" key="1">
    <citation type="submission" date="2018-10" db="EMBL/GenBank/DDBJ databases">
        <title>Draft genome sequence for the type isolate of Erwinia psidii, agent causal of bacterial blight in guava (Psidium guajava) and wilt and die-back of Eucalyptus spp.</title>
        <authorList>
            <person name="Hermenegildo P.S."/>
            <person name="Santos S.A."/>
            <person name="Guimaraes L.M.S."/>
            <person name="Vidigal P.M.P."/>
            <person name="Pereira I.C."/>
            <person name="Badel J.L."/>
            <person name="Alfenas-Zerbini P."/>
            <person name="Ferreira M.A.S.V."/>
            <person name="Alfenas A.C."/>
        </authorList>
    </citation>
    <scope>NUCLEOTIDE SEQUENCE [LARGE SCALE GENOMIC DNA]</scope>
    <source>
        <strain evidence="8 9">IBSBF 435</strain>
    </source>
</reference>
<proteinExistence type="inferred from homology"/>
<keyword evidence="5 7" id="KW-1133">Transmembrane helix</keyword>
<keyword evidence="8" id="KW-0966">Cell projection</keyword>
<dbReference type="Proteomes" id="UP000279457">
    <property type="component" value="Unassembled WGS sequence"/>
</dbReference>
<evidence type="ECO:0000256" key="3">
    <source>
        <dbReference type="ARBA" id="ARBA00022475"/>
    </source>
</evidence>
<sequence length="86" mass="9721">MYILEILKQGFYILLLLSAPPMLIAIFVGVTISLIQSMMQLQDATLPFVLKLISVGIMLFITGRWILDQIVQLSLNCFDLISQANY</sequence>
<protein>
    <submittedName>
        <fullName evidence="8">Flagellar biosynthetic protein FliQ</fullName>
    </submittedName>
</protein>
<evidence type="ECO:0000256" key="7">
    <source>
        <dbReference type="SAM" id="Phobius"/>
    </source>
</evidence>
<dbReference type="Pfam" id="PF01313">
    <property type="entry name" value="Bac_export_3"/>
    <property type="match status" value="1"/>
</dbReference>
<comment type="similarity">
    <text evidence="2">Belongs to the FliQ/MopD/SpaQ family.</text>
</comment>
<dbReference type="OrthoDB" id="9806440at2"/>
<evidence type="ECO:0000256" key="4">
    <source>
        <dbReference type="ARBA" id="ARBA00022692"/>
    </source>
</evidence>
<accession>A0A3N6SPZ6</accession>
<dbReference type="EMBL" id="RHHM01000001">
    <property type="protein sequence ID" value="RQM39906.1"/>
    <property type="molecule type" value="Genomic_DNA"/>
</dbReference>
<evidence type="ECO:0000256" key="6">
    <source>
        <dbReference type="ARBA" id="ARBA00023136"/>
    </source>
</evidence>
<name>A0A3N6SPZ6_9GAMM</name>
<dbReference type="AlphaFoldDB" id="A0A3N6SPZ6"/>
<keyword evidence="9" id="KW-1185">Reference proteome</keyword>
<evidence type="ECO:0000256" key="2">
    <source>
        <dbReference type="ARBA" id="ARBA00006156"/>
    </source>
</evidence>
<gene>
    <name evidence="8" type="ORF">EB241_00915</name>
</gene>
<keyword evidence="8" id="KW-0969">Cilium</keyword>
<dbReference type="PANTHER" id="PTHR34040:SF2">
    <property type="entry name" value="FLAGELLAR BIOSYNTHETIC PROTEIN FLIQ"/>
    <property type="match status" value="1"/>
</dbReference>
<dbReference type="PRINTS" id="PR00952">
    <property type="entry name" value="TYPE3IMQPROT"/>
</dbReference>
<dbReference type="GO" id="GO:0009306">
    <property type="term" value="P:protein secretion"/>
    <property type="evidence" value="ECO:0007669"/>
    <property type="project" value="InterPro"/>
</dbReference>
<comment type="subcellular location">
    <subcellularLocation>
        <location evidence="1">Cell membrane</location>
        <topology evidence="1">Multi-pass membrane protein</topology>
    </subcellularLocation>
</comment>
<keyword evidence="8" id="KW-0282">Flagellum</keyword>
<dbReference type="InterPro" id="IPR002191">
    <property type="entry name" value="Bac_export_3"/>
</dbReference>
<dbReference type="InterPro" id="IPR006306">
    <property type="entry name" value="T3SS_HrpO"/>
</dbReference>
<evidence type="ECO:0000256" key="5">
    <source>
        <dbReference type="ARBA" id="ARBA00022989"/>
    </source>
</evidence>